<gene>
    <name evidence="1" type="ORF">HY730_01120</name>
</gene>
<dbReference type="Proteomes" id="UP000772181">
    <property type="component" value="Unassembled WGS sequence"/>
</dbReference>
<protein>
    <submittedName>
        <fullName evidence="1">Uncharacterized protein</fullName>
    </submittedName>
</protein>
<reference evidence="1" key="1">
    <citation type="submission" date="2020-07" db="EMBL/GenBank/DDBJ databases">
        <title>Huge and variable diversity of episymbiotic CPR bacteria and DPANN archaea in groundwater ecosystems.</title>
        <authorList>
            <person name="He C.Y."/>
            <person name="Keren R."/>
            <person name="Whittaker M."/>
            <person name="Farag I.F."/>
            <person name="Doudna J."/>
            <person name="Cate J.H.D."/>
            <person name="Banfield J.F."/>
        </authorList>
    </citation>
    <scope>NUCLEOTIDE SEQUENCE</scope>
    <source>
        <strain evidence="1">NC_groundwater_1482_Ag_S-0.65um_47_24</strain>
    </source>
</reference>
<sequence>MYYIIYNADYDPNKKTILGNTNHLNVKALTHLAEEYNKRLHDDEDLVWQEIRNYMAAYNPEILIQH</sequence>
<dbReference type="EMBL" id="JACQWF010000053">
    <property type="protein sequence ID" value="MBI4594962.1"/>
    <property type="molecule type" value="Genomic_DNA"/>
</dbReference>
<comment type="caution">
    <text evidence="1">The sequence shown here is derived from an EMBL/GenBank/DDBJ whole genome shotgun (WGS) entry which is preliminary data.</text>
</comment>
<name>A0A933LQ48_UNCTE</name>
<evidence type="ECO:0000313" key="1">
    <source>
        <dbReference type="EMBL" id="MBI4594962.1"/>
    </source>
</evidence>
<proteinExistence type="predicted"/>
<organism evidence="1 2">
    <name type="scientific">Tectimicrobiota bacterium</name>
    <dbReference type="NCBI Taxonomy" id="2528274"/>
    <lineage>
        <taxon>Bacteria</taxon>
        <taxon>Pseudomonadati</taxon>
        <taxon>Nitrospinota/Tectimicrobiota group</taxon>
        <taxon>Candidatus Tectimicrobiota</taxon>
    </lineage>
</organism>
<dbReference type="AlphaFoldDB" id="A0A933LQ48"/>
<accession>A0A933LQ48</accession>
<evidence type="ECO:0000313" key="2">
    <source>
        <dbReference type="Proteomes" id="UP000772181"/>
    </source>
</evidence>